<dbReference type="AlphaFoldDB" id="A0A545WCV0"/>
<keyword evidence="2" id="KW-0689">Ribosomal protein</keyword>
<keyword evidence="3" id="KW-1185">Reference proteome</keyword>
<protein>
    <submittedName>
        <fullName evidence="2">37S ribosomal protein Rsm22</fullName>
    </submittedName>
</protein>
<dbReference type="InterPro" id="IPR028241">
    <property type="entry name" value="RAVE2/Rogdi"/>
</dbReference>
<evidence type="ECO:0000313" key="2">
    <source>
        <dbReference type="EMBL" id="TQW00628.1"/>
    </source>
</evidence>
<dbReference type="OrthoDB" id="66510at2759"/>
<dbReference type="PANTHER" id="PTHR13618">
    <property type="entry name" value="LEUCINE ZIPPER CONTAINING TRANSCRIPTION FACTOR LZF1"/>
    <property type="match status" value="1"/>
</dbReference>
<organism evidence="2 3">
    <name type="scientific">Cordyceps javanica</name>
    <dbReference type="NCBI Taxonomy" id="43265"/>
    <lineage>
        <taxon>Eukaryota</taxon>
        <taxon>Fungi</taxon>
        <taxon>Dikarya</taxon>
        <taxon>Ascomycota</taxon>
        <taxon>Pezizomycotina</taxon>
        <taxon>Sordariomycetes</taxon>
        <taxon>Hypocreomycetidae</taxon>
        <taxon>Hypocreales</taxon>
        <taxon>Cordycipitaceae</taxon>
        <taxon>Cordyceps</taxon>
    </lineage>
</organism>
<dbReference type="EMBL" id="SPUK01000001">
    <property type="protein sequence ID" value="TQW00628.1"/>
    <property type="molecule type" value="Genomic_DNA"/>
</dbReference>
<dbReference type="Pfam" id="PF10259">
    <property type="entry name" value="Rogdi_lz"/>
    <property type="match status" value="1"/>
</dbReference>
<reference evidence="2 3" key="1">
    <citation type="journal article" date="2019" name="Appl. Microbiol. Biotechnol.">
        <title>Genome sequence of Isaria javanica and comparative genome analysis insights into family S53 peptidase evolution in fungal entomopathogens.</title>
        <authorList>
            <person name="Lin R."/>
            <person name="Zhang X."/>
            <person name="Xin B."/>
            <person name="Zou M."/>
            <person name="Gao Y."/>
            <person name="Qin F."/>
            <person name="Hu Q."/>
            <person name="Xie B."/>
            <person name="Cheng X."/>
        </authorList>
    </citation>
    <scope>NUCLEOTIDE SEQUENCE [LARGE SCALE GENOMIC DNA]</scope>
    <source>
        <strain evidence="2 3">IJ1G</strain>
    </source>
</reference>
<comment type="caution">
    <text evidence="2">The sequence shown here is derived from an EMBL/GenBank/DDBJ whole genome shotgun (WGS) entry which is preliminary data.</text>
</comment>
<evidence type="ECO:0000313" key="3">
    <source>
        <dbReference type="Proteomes" id="UP000315783"/>
    </source>
</evidence>
<keyword evidence="2" id="KW-0687">Ribonucleoprotein</keyword>
<dbReference type="PANTHER" id="PTHR13618:SF1">
    <property type="entry name" value="PROTEIN ROGDI HOMOLOG"/>
    <property type="match status" value="1"/>
</dbReference>
<evidence type="ECO:0000256" key="1">
    <source>
        <dbReference type="SAM" id="MobiDB-lite"/>
    </source>
</evidence>
<dbReference type="GO" id="GO:0043291">
    <property type="term" value="C:RAVE complex"/>
    <property type="evidence" value="ECO:0007669"/>
    <property type="project" value="TreeGrafter"/>
</dbReference>
<feature type="region of interest" description="Disordered" evidence="1">
    <location>
        <begin position="267"/>
        <end position="305"/>
    </location>
</feature>
<sequence length="352" mass="37099">MSLEIWPPVSLEERKLKEVETLNNELAWITAESLDICRDLKHGLEDCYALLAPVDPGSTLVMSTPRNEKVKGTITRVGTRLVKGTLNLQLRTTSTTSLTIAPQQPIYIPALDSLYTHLTEAVNLLDVTLGQQQPDPATLASSLAILAESLDQATALLKGRPLTESDPTWQTGSCPAQHFTAMASTSSGAGSGSASVGAFAAGFAAGSGGNANNPISFHISIQESCVVLWLRVLEPANAPVHFGVKLGLAIGTMRRLEHDEMDTVFNYNPSGDGSTLGHKRGSGGGGSGPALSGKRGGKGPTAAEEVHVREKVRVVSADPSLISLFSKLGYLSHVLGQTRRNLAAVLGSFPQD</sequence>
<dbReference type="STRING" id="43265.A0A545WCV0"/>
<accession>A0A545WCV0</accession>
<proteinExistence type="predicted"/>
<dbReference type="GO" id="GO:0005840">
    <property type="term" value="C:ribosome"/>
    <property type="evidence" value="ECO:0007669"/>
    <property type="project" value="UniProtKB-KW"/>
</dbReference>
<gene>
    <name evidence="2" type="ORF">IF1G_00559</name>
</gene>
<dbReference type="Proteomes" id="UP000315783">
    <property type="component" value="Unassembled WGS sequence"/>
</dbReference>
<name>A0A545WCV0_9HYPO</name>